<dbReference type="Pfam" id="PF13411">
    <property type="entry name" value="MerR_1"/>
    <property type="match status" value="1"/>
</dbReference>
<dbReference type="AlphaFoldDB" id="A0A239H5C1"/>
<evidence type="ECO:0000259" key="1">
    <source>
        <dbReference type="Pfam" id="PF13411"/>
    </source>
</evidence>
<dbReference type="Gene3D" id="1.10.10.10">
    <property type="entry name" value="Winged helix-like DNA-binding domain superfamily/Winged helix DNA-binding domain"/>
    <property type="match status" value="1"/>
</dbReference>
<keyword evidence="3" id="KW-1185">Reference proteome</keyword>
<name>A0A239H5C1_9ACTN</name>
<evidence type="ECO:0000313" key="3">
    <source>
        <dbReference type="Proteomes" id="UP000198420"/>
    </source>
</evidence>
<dbReference type="GO" id="GO:0003677">
    <property type="term" value="F:DNA binding"/>
    <property type="evidence" value="ECO:0007669"/>
    <property type="project" value="InterPro"/>
</dbReference>
<dbReference type="RefSeq" id="WP_089316850.1">
    <property type="nucleotide sequence ID" value="NZ_FZNP01000028.1"/>
</dbReference>
<dbReference type="Proteomes" id="UP000198420">
    <property type="component" value="Unassembled WGS sequence"/>
</dbReference>
<dbReference type="InterPro" id="IPR036388">
    <property type="entry name" value="WH-like_DNA-bd_sf"/>
</dbReference>
<dbReference type="InterPro" id="IPR000551">
    <property type="entry name" value="MerR-type_HTH_dom"/>
</dbReference>
<proteinExistence type="predicted"/>
<sequence length="206" mass="23288">MAFPAELTSVLTGASMGQLRRWSQTGLLRPEIQQRPVALYSFQDLVALRTFVRMRSELPLQRIRKAVAKLKDFDLTEHPAKYQLHTDGDSVYFVEDERSVDLVRKPGQRAVLNLQDVFAPFKTRRGAEVVDFLRPRANLEVKEARMGGWPTIKDTRVGFDSVAKLLDGGEISPEDVQRFYPNVTPEGAVDAKDLYDVIAARRRAAS</sequence>
<evidence type="ECO:0000313" key="2">
    <source>
        <dbReference type="EMBL" id="SNS76345.1"/>
    </source>
</evidence>
<dbReference type="Gene3D" id="1.10.1660.10">
    <property type="match status" value="1"/>
</dbReference>
<gene>
    <name evidence="2" type="ORF">SAMN06265355_12846</name>
</gene>
<dbReference type="GO" id="GO:0006355">
    <property type="term" value="P:regulation of DNA-templated transcription"/>
    <property type="evidence" value="ECO:0007669"/>
    <property type="project" value="InterPro"/>
</dbReference>
<dbReference type="OrthoDB" id="5147072at2"/>
<dbReference type="Pfam" id="PF04255">
    <property type="entry name" value="DUF433"/>
    <property type="match status" value="1"/>
</dbReference>
<organism evidence="2 3">
    <name type="scientific">Actinomadura mexicana</name>
    <dbReference type="NCBI Taxonomy" id="134959"/>
    <lineage>
        <taxon>Bacteria</taxon>
        <taxon>Bacillati</taxon>
        <taxon>Actinomycetota</taxon>
        <taxon>Actinomycetes</taxon>
        <taxon>Streptosporangiales</taxon>
        <taxon>Thermomonosporaceae</taxon>
        <taxon>Actinomadura</taxon>
    </lineage>
</organism>
<protein>
    <submittedName>
        <fullName evidence="2">Uncharacterized conserved protein, DUF433 family</fullName>
    </submittedName>
</protein>
<dbReference type="EMBL" id="FZNP01000028">
    <property type="protein sequence ID" value="SNS76345.1"/>
    <property type="molecule type" value="Genomic_DNA"/>
</dbReference>
<accession>A0A239H5C1</accession>
<dbReference type="SUPFAM" id="SSF46955">
    <property type="entry name" value="Putative DNA-binding domain"/>
    <property type="match status" value="1"/>
</dbReference>
<feature type="domain" description="HTH merR-type" evidence="1">
    <location>
        <begin position="11"/>
        <end position="67"/>
    </location>
</feature>
<dbReference type="InterPro" id="IPR009057">
    <property type="entry name" value="Homeodomain-like_sf"/>
</dbReference>
<dbReference type="InterPro" id="IPR009061">
    <property type="entry name" value="DNA-bd_dom_put_sf"/>
</dbReference>
<dbReference type="SUPFAM" id="SSF46689">
    <property type="entry name" value="Homeodomain-like"/>
    <property type="match status" value="1"/>
</dbReference>
<dbReference type="InterPro" id="IPR007367">
    <property type="entry name" value="DUF433"/>
</dbReference>
<reference evidence="3" key="1">
    <citation type="submission" date="2017-06" db="EMBL/GenBank/DDBJ databases">
        <authorList>
            <person name="Varghese N."/>
            <person name="Submissions S."/>
        </authorList>
    </citation>
    <scope>NUCLEOTIDE SEQUENCE [LARGE SCALE GENOMIC DNA]</scope>
    <source>
        <strain evidence="3">DSM 44485</strain>
    </source>
</reference>